<dbReference type="GO" id="GO:0004553">
    <property type="term" value="F:hydrolase activity, hydrolyzing O-glycosyl compounds"/>
    <property type="evidence" value="ECO:0007669"/>
    <property type="project" value="UniProtKB-ARBA"/>
</dbReference>
<dbReference type="NCBIfam" id="TIGR04183">
    <property type="entry name" value="Por_Secre_tail"/>
    <property type="match status" value="1"/>
</dbReference>
<dbReference type="Pfam" id="PF18962">
    <property type="entry name" value="Por_Secre_tail"/>
    <property type="match status" value="1"/>
</dbReference>
<evidence type="ECO:0000313" key="3">
    <source>
        <dbReference type="EMBL" id="KIC61673.1"/>
    </source>
</evidence>
<dbReference type="InterPro" id="IPR026444">
    <property type="entry name" value="Secre_tail"/>
</dbReference>
<dbReference type="AlphaFoldDB" id="A0A0B4E4Y9"/>
<keyword evidence="4" id="KW-1185">Reference proteome</keyword>
<evidence type="ECO:0000256" key="1">
    <source>
        <dbReference type="ARBA" id="ARBA00022729"/>
    </source>
</evidence>
<dbReference type="InterPro" id="IPR013320">
    <property type="entry name" value="ConA-like_dom_sf"/>
</dbReference>
<name>A0A0B4E4Y9_9FLAO</name>
<comment type="caution">
    <text evidence="3">The sequence shown here is derived from an EMBL/GenBank/DDBJ whole genome shotgun (WGS) entry which is preliminary data.</text>
</comment>
<dbReference type="SUPFAM" id="SSF49478">
    <property type="entry name" value="Cna protein B-type domain"/>
    <property type="match status" value="1"/>
</dbReference>
<keyword evidence="1" id="KW-0732">Signal</keyword>
<gene>
    <name evidence="3" type="ORF">RM51_14820</name>
</gene>
<protein>
    <recommendedName>
        <fullName evidence="2">Secretion system C-terminal sorting domain-containing protein</fullName>
    </recommendedName>
</protein>
<dbReference type="EMBL" id="JWTA01000015">
    <property type="protein sequence ID" value="KIC61673.1"/>
    <property type="molecule type" value="Genomic_DNA"/>
</dbReference>
<dbReference type="Proteomes" id="UP000031167">
    <property type="component" value="Unassembled WGS sequence"/>
</dbReference>
<dbReference type="GO" id="GO:0005975">
    <property type="term" value="P:carbohydrate metabolic process"/>
    <property type="evidence" value="ECO:0007669"/>
    <property type="project" value="UniProtKB-ARBA"/>
</dbReference>
<organism evidence="3 4">
    <name type="scientific">Chryseobacterium taiwanense</name>
    <dbReference type="NCBI Taxonomy" id="363331"/>
    <lineage>
        <taxon>Bacteria</taxon>
        <taxon>Pseudomonadati</taxon>
        <taxon>Bacteroidota</taxon>
        <taxon>Flavobacteriia</taxon>
        <taxon>Flavobacteriales</taxon>
        <taxon>Weeksellaceae</taxon>
        <taxon>Chryseobacterium group</taxon>
        <taxon>Chryseobacterium</taxon>
    </lineage>
</organism>
<evidence type="ECO:0000313" key="4">
    <source>
        <dbReference type="Proteomes" id="UP000031167"/>
    </source>
</evidence>
<dbReference type="Gene3D" id="2.60.120.200">
    <property type="match status" value="1"/>
</dbReference>
<evidence type="ECO:0000259" key="2">
    <source>
        <dbReference type="Pfam" id="PF18962"/>
    </source>
</evidence>
<dbReference type="STRING" id="363331.RM51_14820"/>
<reference evidence="3 4" key="1">
    <citation type="submission" date="2014-12" db="EMBL/GenBank/DDBJ databases">
        <title>Genome sequencing of Chryseobacterium taiwanense TPW19.</title>
        <authorList>
            <person name="Tan P.W."/>
            <person name="Chan K.-G."/>
        </authorList>
    </citation>
    <scope>NUCLEOTIDE SEQUENCE [LARGE SCALE GENOMIC DNA]</scope>
    <source>
        <strain evidence="3 4">TPW19</strain>
    </source>
</reference>
<feature type="domain" description="Secretion system C-terminal sorting" evidence="2">
    <location>
        <begin position="174"/>
        <end position="241"/>
    </location>
</feature>
<accession>A0A0B4E4Y9</accession>
<sequence length="243" mass="26652">MPSGWTVNNPDSSFNWAVGSQSGFATFPSGAAFFDDDNAGPTSINSNARLVSPVINLVGVASPKLSFKYANMIYDLDSTVKVEVYNGTSWVQVFSSAGDSGQWGIDFNTFMYVVNSYDNATNIDLTPYINANFQLRFVYNDAGDYSYGAVIDDITITSAALATSDISHEDKLQIYPNPVKDNLYIKSDLKSNSKISIVDMSGKMVKTFTDTSGSYNLSDLPKGTYMILIDDGKEMIRKKIIKE</sequence>
<dbReference type="SUPFAM" id="SSF49899">
    <property type="entry name" value="Concanavalin A-like lectins/glucanases"/>
    <property type="match status" value="1"/>
</dbReference>
<proteinExistence type="predicted"/>